<comment type="caution">
    <text evidence="3">The sequence shown here is derived from an EMBL/GenBank/DDBJ whole genome shotgun (WGS) entry which is preliminary data.</text>
</comment>
<gene>
    <name evidence="3" type="ORF">E1286_10670</name>
</gene>
<feature type="transmembrane region" description="Helical" evidence="2">
    <location>
        <begin position="26"/>
        <end position="45"/>
    </location>
</feature>
<dbReference type="Proteomes" id="UP000295302">
    <property type="component" value="Unassembled WGS sequence"/>
</dbReference>
<evidence type="ECO:0000256" key="1">
    <source>
        <dbReference type="SAM" id="MobiDB-lite"/>
    </source>
</evidence>
<keyword evidence="4" id="KW-1185">Reference proteome</keyword>
<keyword evidence="2" id="KW-0472">Membrane</keyword>
<protein>
    <submittedName>
        <fullName evidence="3">Uncharacterized protein</fullName>
    </submittedName>
</protein>
<proteinExistence type="predicted"/>
<keyword evidence="2" id="KW-1133">Transmembrane helix</keyword>
<feature type="compositionally biased region" description="Low complexity" evidence="1">
    <location>
        <begin position="55"/>
        <end position="76"/>
    </location>
</feature>
<keyword evidence="2" id="KW-0812">Transmembrane</keyword>
<name>A0A4R4Z2U2_9ACTN</name>
<evidence type="ECO:0000313" key="3">
    <source>
        <dbReference type="EMBL" id="TDD51314.1"/>
    </source>
</evidence>
<dbReference type="OrthoDB" id="783189at2"/>
<evidence type="ECO:0000313" key="4">
    <source>
        <dbReference type="Proteomes" id="UP000295302"/>
    </source>
</evidence>
<dbReference type="AlphaFoldDB" id="A0A4R4Z2U2"/>
<accession>A0A4R4Z2U2</accession>
<organism evidence="3 4">
    <name type="scientific">Nonomuraea terrae</name>
    <dbReference type="NCBI Taxonomy" id="2530383"/>
    <lineage>
        <taxon>Bacteria</taxon>
        <taxon>Bacillati</taxon>
        <taxon>Actinomycetota</taxon>
        <taxon>Actinomycetes</taxon>
        <taxon>Streptosporangiales</taxon>
        <taxon>Streptosporangiaceae</taxon>
        <taxon>Nonomuraea</taxon>
    </lineage>
</organism>
<reference evidence="3 4" key="1">
    <citation type="submission" date="2019-03" db="EMBL/GenBank/DDBJ databases">
        <title>Draft genome sequences of novel Actinobacteria.</title>
        <authorList>
            <person name="Sahin N."/>
            <person name="Ay H."/>
            <person name="Saygin H."/>
        </authorList>
    </citation>
    <scope>NUCLEOTIDE SEQUENCE [LARGE SCALE GENOMIC DNA]</scope>
    <source>
        <strain evidence="3 4">CH32</strain>
    </source>
</reference>
<dbReference type="EMBL" id="SMKQ01000021">
    <property type="protein sequence ID" value="TDD51314.1"/>
    <property type="molecule type" value="Genomic_DNA"/>
</dbReference>
<feature type="region of interest" description="Disordered" evidence="1">
    <location>
        <begin position="48"/>
        <end position="76"/>
    </location>
</feature>
<sequence length="76" mass="8188">MTTHRARAGSWSRCRARPSAAKAGRALLITGSLTIAASQLVLWAITRDGNDHRPTTVTRSASSSPSPRCSTSWRHS</sequence>
<evidence type="ECO:0000256" key="2">
    <source>
        <dbReference type="SAM" id="Phobius"/>
    </source>
</evidence>